<gene>
    <name evidence="2" type="ORF">SMRZ_LOCUS12181</name>
</gene>
<evidence type="ECO:0000313" key="3">
    <source>
        <dbReference type="Proteomes" id="UP000277204"/>
    </source>
</evidence>
<dbReference type="Proteomes" id="UP000277204">
    <property type="component" value="Unassembled WGS sequence"/>
</dbReference>
<sequence>MTRTRRMKYNVDSSEDTDDSSAENTVLSVSKVNSPTSLNLAFNNVKPNPKDSCPLVVTYIETGFRIEDEAVLREKEVEKLGIEIRELQFRKRLFELTPKPLHKVRKPREITKLSGSRSKVIIHVDTASHRYSNSAVSGEIELKAHVDSIKSLFMTVSLPKIDIMESDRSPLRFRTSMEGFKANIADRVNEDTQPLMYLIHYCEGIAKDAIEQCVLLPEEEG</sequence>
<proteinExistence type="predicted"/>
<keyword evidence="3" id="KW-1185">Reference proteome</keyword>
<dbReference type="EMBL" id="UZAI01007432">
    <property type="protein sequence ID" value="VDO99080.1"/>
    <property type="molecule type" value="Genomic_DNA"/>
</dbReference>
<evidence type="ECO:0000313" key="2">
    <source>
        <dbReference type="EMBL" id="VDO99080.1"/>
    </source>
</evidence>
<evidence type="ECO:0000256" key="1">
    <source>
        <dbReference type="SAM" id="MobiDB-lite"/>
    </source>
</evidence>
<organism evidence="2 3">
    <name type="scientific">Schistosoma margrebowiei</name>
    <dbReference type="NCBI Taxonomy" id="48269"/>
    <lineage>
        <taxon>Eukaryota</taxon>
        <taxon>Metazoa</taxon>
        <taxon>Spiralia</taxon>
        <taxon>Lophotrochozoa</taxon>
        <taxon>Platyhelminthes</taxon>
        <taxon>Trematoda</taxon>
        <taxon>Digenea</taxon>
        <taxon>Strigeidida</taxon>
        <taxon>Schistosomatoidea</taxon>
        <taxon>Schistosomatidae</taxon>
        <taxon>Schistosoma</taxon>
    </lineage>
</organism>
<name>A0A183M806_9TREM</name>
<dbReference type="STRING" id="48269.A0A183M806"/>
<accession>A0A183M806</accession>
<dbReference type="AlphaFoldDB" id="A0A183M806"/>
<reference evidence="2 3" key="1">
    <citation type="submission" date="2018-11" db="EMBL/GenBank/DDBJ databases">
        <authorList>
            <consortium name="Pathogen Informatics"/>
        </authorList>
    </citation>
    <scope>NUCLEOTIDE SEQUENCE [LARGE SCALE GENOMIC DNA]</scope>
    <source>
        <strain evidence="2 3">Zambia</strain>
    </source>
</reference>
<protein>
    <submittedName>
        <fullName evidence="2">Uncharacterized protein</fullName>
    </submittedName>
</protein>
<feature type="region of interest" description="Disordered" evidence="1">
    <location>
        <begin position="1"/>
        <end position="24"/>
    </location>
</feature>